<keyword evidence="2" id="KW-1185">Reference proteome</keyword>
<reference evidence="1 2" key="1">
    <citation type="submission" date="2018-11" db="EMBL/GenBank/DDBJ databases">
        <title>Sequencing the genomes of 1000 actinobacteria strains.</title>
        <authorList>
            <person name="Klenk H.-P."/>
        </authorList>
    </citation>
    <scope>NUCLEOTIDE SEQUENCE [LARGE SCALE GENOMIC DNA]</scope>
    <source>
        <strain evidence="1 2">DSM 44348</strain>
    </source>
</reference>
<dbReference type="RefSeq" id="WP_123682710.1">
    <property type="nucleotide sequence ID" value="NZ_RKHY01000001.1"/>
</dbReference>
<dbReference type="Pfam" id="PF05960">
    <property type="entry name" value="DUF885"/>
    <property type="match status" value="1"/>
</dbReference>
<dbReference type="GeneID" id="301842016"/>
<dbReference type="PANTHER" id="PTHR33361:SF2">
    <property type="entry name" value="DUF885 DOMAIN-CONTAINING PROTEIN"/>
    <property type="match status" value="1"/>
</dbReference>
<gene>
    <name evidence="1" type="ORF">EDD35_0535</name>
</gene>
<name>A0A3N2GQS5_9PSEU</name>
<dbReference type="InterPro" id="IPR010281">
    <property type="entry name" value="DUF885"/>
</dbReference>
<sequence>MSEVDALAEELTGLLFEADPLRPSVLGLPGTHDRLPDLTASAEKRHRTAYLDVAARAEAATPADAEEAVTRDVVIQQARAAVDLLDARLPEFAVSDAFTAPLQLLLMTLPMVELTDETRARGFLARLAAFPAFVDQVVERQAAGPVPPDFLVDSAIGYFDRMLAAPELTSLQLDVRSATLAAERDALLSGFMRPALARYREFLAEDLRPRARPAEEAGLCWQPGGLLRYAGLIRAHTTTERTAQELHDIGLALIADLAGEFRTLGRRVFGTGDLAAIFERLRTDPALRWGSGEELLAAARAAITRAEAEAPRWFRTIPSARCEVRPVPESDADAGTIAYYVEPALDGSRPGIYYANTFHAGERFRHVSEAVAFHEAIPGHHFQLSLALELDLPLLRRVAEVNAYTEGWGLYAERLAEEMGLYTGDVARFGMLTQDAMRAARLVVDTGLHALGWSRQQAVDYLRDNTPMAPVEIEEEVDRYAGCPGQALSYMTGRLEIERIRAGAERALGDRFDIRDFHDVVLGHGILPLPVLDRVVSNWITSR</sequence>
<dbReference type="PANTHER" id="PTHR33361">
    <property type="entry name" value="GLR0591 PROTEIN"/>
    <property type="match status" value="1"/>
</dbReference>
<comment type="caution">
    <text evidence="1">The sequence shown here is derived from an EMBL/GenBank/DDBJ whole genome shotgun (WGS) entry which is preliminary data.</text>
</comment>
<protein>
    <submittedName>
        <fullName evidence="1">Uncharacterized protein (DUF885 family)</fullName>
    </submittedName>
</protein>
<dbReference type="Proteomes" id="UP000274843">
    <property type="component" value="Unassembled WGS sequence"/>
</dbReference>
<accession>A0A3N2GQS5</accession>
<dbReference type="EMBL" id="RKHY01000001">
    <property type="protein sequence ID" value="ROS38265.1"/>
    <property type="molecule type" value="Genomic_DNA"/>
</dbReference>
<proteinExistence type="predicted"/>
<evidence type="ECO:0000313" key="1">
    <source>
        <dbReference type="EMBL" id="ROS38265.1"/>
    </source>
</evidence>
<evidence type="ECO:0000313" key="2">
    <source>
        <dbReference type="Proteomes" id="UP000274843"/>
    </source>
</evidence>
<organism evidence="1 2">
    <name type="scientific">Amycolatopsis thermoflava</name>
    <dbReference type="NCBI Taxonomy" id="84480"/>
    <lineage>
        <taxon>Bacteria</taxon>
        <taxon>Bacillati</taxon>
        <taxon>Actinomycetota</taxon>
        <taxon>Actinomycetes</taxon>
        <taxon>Pseudonocardiales</taxon>
        <taxon>Pseudonocardiaceae</taxon>
        <taxon>Amycolatopsis</taxon>
        <taxon>Amycolatopsis methanolica group</taxon>
    </lineage>
</organism>
<dbReference type="AlphaFoldDB" id="A0A3N2GQS5"/>